<proteinExistence type="predicted"/>
<dbReference type="InterPro" id="IPR052228">
    <property type="entry name" value="Sec_Metab_Biosynth_Oxidored"/>
</dbReference>
<reference evidence="2" key="1">
    <citation type="submission" date="2019-07" db="EMBL/GenBank/DDBJ databases">
        <title>Hyphodiscus hymeniophilus genome sequencing and assembly.</title>
        <authorList>
            <person name="Kramer G."/>
            <person name="Nodwell J."/>
        </authorList>
    </citation>
    <scope>NUCLEOTIDE SEQUENCE</scope>
    <source>
        <strain evidence="2">ATCC 34498</strain>
    </source>
</reference>
<comment type="caution">
    <text evidence="2">The sequence shown here is derived from an EMBL/GenBank/DDBJ whole genome shotgun (WGS) entry which is preliminary data.</text>
</comment>
<dbReference type="OrthoDB" id="2898509at2759"/>
<dbReference type="EMBL" id="VNKQ01000010">
    <property type="protein sequence ID" value="KAG0648358.1"/>
    <property type="molecule type" value="Genomic_DNA"/>
</dbReference>
<name>A0A9P7AW70_9HELO</name>
<dbReference type="InterPro" id="IPR036291">
    <property type="entry name" value="NAD(P)-bd_dom_sf"/>
</dbReference>
<dbReference type="Gene3D" id="3.40.50.720">
    <property type="entry name" value="NAD(P)-binding Rossmann-like Domain"/>
    <property type="match status" value="1"/>
</dbReference>
<dbReference type="SUPFAM" id="SSF51735">
    <property type="entry name" value="NAD(P)-binding Rossmann-fold domains"/>
    <property type="match status" value="1"/>
</dbReference>
<evidence type="ECO:0000313" key="2">
    <source>
        <dbReference type="EMBL" id="KAG0648358.1"/>
    </source>
</evidence>
<dbReference type="InterPro" id="IPR002347">
    <property type="entry name" value="SDR_fam"/>
</dbReference>
<evidence type="ECO:0000313" key="3">
    <source>
        <dbReference type="Proteomes" id="UP000785200"/>
    </source>
</evidence>
<dbReference type="PANTHER" id="PTHR47534">
    <property type="entry name" value="YALI0E05731P"/>
    <property type="match status" value="1"/>
</dbReference>
<sequence>MVNIKDVRISNASLRESKNSLTAVFVGGTSGIGMGTLKQFAKNVHAPKVYIVGRSKKAAQSLLDELSSSNPQGTFVFLETEIGLMKNVDKVCEDIKTREKKIDLLFMSPGYLSFEGRNGEKTLNSPGNFANSMLETSEGIDLSLSIRYYARLRFTYNLLPLLTESPSPRVVAILAGGQEAEIDFNDLEMKNNFNGFKAAANGATQHTLAFEELANSYPTVTFIHNYPGIVATGVVDKLMTSATGIWAIPATIARWLIVPIISLFAARVDVAGERGLFLATSARYPPAQPKTDLSGVALPKGVEVSKASIVMDGKGNGVYLLNESDESGPDAPIMPKYRAEGKSKVVWESTVWERALERA</sequence>
<gene>
    <name evidence="2" type="ORF">D0Z07_5158</name>
</gene>
<dbReference type="Proteomes" id="UP000785200">
    <property type="component" value="Unassembled WGS sequence"/>
</dbReference>
<accession>A0A9P7AW70</accession>
<dbReference type="PANTHER" id="PTHR47534:SF3">
    <property type="entry name" value="ALCOHOL DEHYDROGENASE-LIKE C-TERMINAL DOMAIN-CONTAINING PROTEIN"/>
    <property type="match status" value="1"/>
</dbReference>
<protein>
    <submittedName>
        <fullName evidence="2">Oxidoreductase andH</fullName>
    </submittedName>
</protein>
<evidence type="ECO:0000256" key="1">
    <source>
        <dbReference type="ARBA" id="ARBA00023002"/>
    </source>
</evidence>
<keyword evidence="3" id="KW-1185">Reference proteome</keyword>
<organism evidence="2 3">
    <name type="scientific">Hyphodiscus hymeniophilus</name>
    <dbReference type="NCBI Taxonomy" id="353542"/>
    <lineage>
        <taxon>Eukaryota</taxon>
        <taxon>Fungi</taxon>
        <taxon>Dikarya</taxon>
        <taxon>Ascomycota</taxon>
        <taxon>Pezizomycotina</taxon>
        <taxon>Leotiomycetes</taxon>
        <taxon>Helotiales</taxon>
        <taxon>Hyphodiscaceae</taxon>
        <taxon>Hyphodiscus</taxon>
    </lineage>
</organism>
<keyword evidence="1" id="KW-0560">Oxidoreductase</keyword>
<dbReference type="GO" id="GO:0016491">
    <property type="term" value="F:oxidoreductase activity"/>
    <property type="evidence" value="ECO:0007669"/>
    <property type="project" value="UniProtKB-KW"/>
</dbReference>
<dbReference type="AlphaFoldDB" id="A0A9P7AW70"/>
<dbReference type="Pfam" id="PF00106">
    <property type="entry name" value="adh_short"/>
    <property type="match status" value="1"/>
</dbReference>